<organism evidence="2 3">
    <name type="scientific">Mycoplasmoides pneumoniae</name>
    <name type="common">Mycoplasma pneumoniae</name>
    <dbReference type="NCBI Taxonomy" id="2104"/>
    <lineage>
        <taxon>Bacteria</taxon>
        <taxon>Bacillati</taxon>
        <taxon>Mycoplasmatota</taxon>
        <taxon>Mycoplasmoidales</taxon>
        <taxon>Mycoplasmoidaceae</taxon>
        <taxon>Mycoplasmoides</taxon>
    </lineage>
</organism>
<keyword evidence="1" id="KW-0812">Transmembrane</keyword>
<gene>
    <name evidence="2" type="ORF">NCTC10119_00698</name>
</gene>
<evidence type="ECO:0000313" key="3">
    <source>
        <dbReference type="Proteomes" id="UP000289557"/>
    </source>
</evidence>
<keyword evidence="1" id="KW-1133">Transmembrane helix</keyword>
<feature type="transmembrane region" description="Helical" evidence="1">
    <location>
        <begin position="79"/>
        <end position="101"/>
    </location>
</feature>
<dbReference type="GeneID" id="66609269"/>
<accession>A0AAX0S4M2</accession>
<evidence type="ECO:0000313" key="2">
    <source>
        <dbReference type="EMBL" id="VEU57420.1"/>
    </source>
</evidence>
<sequence>MKQNLSSRDFIKKSEKTVSTTVNINTEASSYIAKNLENQKAVLSAKELEKQELLLVRLNAVKRFPCYPYNTKKAFNISVLFVLLAGLFFTASYFSIFYSIFTRFKALLIFLGVVFILITFIMLIHCYIWSVRFKSEYLANRIYALNFQKGA</sequence>
<dbReference type="Proteomes" id="UP000289557">
    <property type="component" value="Chromosome"/>
</dbReference>
<reference evidence="2 3" key="1">
    <citation type="submission" date="2019-01" db="EMBL/GenBank/DDBJ databases">
        <authorList>
            <consortium name="Pathogen Informatics"/>
        </authorList>
    </citation>
    <scope>NUCLEOTIDE SEQUENCE [LARGE SCALE GENOMIC DNA]</scope>
    <source>
        <strain evidence="2 3">NCTC10119</strain>
    </source>
</reference>
<dbReference type="EMBL" id="LR214945">
    <property type="protein sequence ID" value="VEU57420.1"/>
    <property type="molecule type" value="Genomic_DNA"/>
</dbReference>
<dbReference type="RefSeq" id="WP_017532738.1">
    <property type="nucleotide sequence ID" value="NZ_AP017318.1"/>
</dbReference>
<protein>
    <submittedName>
        <fullName evidence="2">Uncharacterized protein</fullName>
    </submittedName>
</protein>
<proteinExistence type="predicted"/>
<evidence type="ECO:0000256" key="1">
    <source>
        <dbReference type="SAM" id="Phobius"/>
    </source>
</evidence>
<feature type="transmembrane region" description="Helical" evidence="1">
    <location>
        <begin position="107"/>
        <end position="128"/>
    </location>
</feature>
<dbReference type="AlphaFoldDB" id="A0AAX0S4M2"/>
<keyword evidence="1" id="KW-0472">Membrane</keyword>
<name>A0AAX0S4M2_MYCPM</name>